<dbReference type="CDD" id="cd00009">
    <property type="entry name" value="AAA"/>
    <property type="match status" value="1"/>
</dbReference>
<protein>
    <recommendedName>
        <fullName evidence="3">AAA+ ATPase domain-containing protein</fullName>
    </recommendedName>
</protein>
<evidence type="ECO:0000313" key="4">
    <source>
        <dbReference type="EMBL" id="PDW05126.1"/>
    </source>
</evidence>
<proteinExistence type="inferred from homology"/>
<dbReference type="Pfam" id="PF01695">
    <property type="entry name" value="IstB_IS21"/>
    <property type="match status" value="1"/>
</dbReference>
<keyword evidence="5" id="KW-1185">Reference proteome</keyword>
<dbReference type="PANTHER" id="PTHR30050">
    <property type="entry name" value="CHROMOSOMAL REPLICATION INITIATOR PROTEIN DNAA"/>
    <property type="match status" value="1"/>
</dbReference>
<accession>A0A2A6RQ87</accession>
<dbReference type="PRINTS" id="PR00051">
    <property type="entry name" value="DNAA"/>
</dbReference>
<dbReference type="OrthoDB" id="8064373at2"/>
<feature type="domain" description="AAA+ ATPase" evidence="3">
    <location>
        <begin position="99"/>
        <end position="234"/>
    </location>
</feature>
<evidence type="ECO:0000256" key="1">
    <source>
        <dbReference type="ARBA" id="ARBA00008059"/>
    </source>
</evidence>
<dbReference type="InterPro" id="IPR047661">
    <property type="entry name" value="IstB"/>
</dbReference>
<feature type="region of interest" description="Disordered" evidence="2">
    <location>
        <begin position="245"/>
        <end position="273"/>
    </location>
</feature>
<comment type="caution">
    <text evidence="4">The sequence shown here is derived from an EMBL/GenBank/DDBJ whole genome shotgun (WGS) entry which is preliminary data.</text>
</comment>
<comment type="similarity">
    <text evidence="1">Belongs to the IS21/IS1162 putative ATP-binding protein family.</text>
</comment>
<dbReference type="InterPro" id="IPR020591">
    <property type="entry name" value="Chromosome_initiator_DnaA-like"/>
</dbReference>
<dbReference type="GO" id="GO:0005524">
    <property type="term" value="F:ATP binding"/>
    <property type="evidence" value="ECO:0007669"/>
    <property type="project" value="InterPro"/>
</dbReference>
<dbReference type="RefSeq" id="WP_097642146.1">
    <property type="nucleotide sequence ID" value="NZ_NQWI01000001.1"/>
</dbReference>
<dbReference type="PANTHER" id="PTHR30050:SF4">
    <property type="entry name" value="ATP-BINDING PROTEIN RV3427C IN INSERTION SEQUENCE-RELATED"/>
    <property type="match status" value="1"/>
</dbReference>
<organism evidence="4 5">
    <name type="scientific">Candidatus Viridilinea mediisalina</name>
    <dbReference type="NCBI Taxonomy" id="2024553"/>
    <lineage>
        <taxon>Bacteria</taxon>
        <taxon>Bacillati</taxon>
        <taxon>Chloroflexota</taxon>
        <taxon>Chloroflexia</taxon>
        <taxon>Chloroflexales</taxon>
        <taxon>Chloroflexineae</taxon>
        <taxon>Oscillochloridaceae</taxon>
        <taxon>Candidatus Viridilinea</taxon>
    </lineage>
</organism>
<dbReference type="InterPro" id="IPR027417">
    <property type="entry name" value="P-loop_NTPase"/>
</dbReference>
<dbReference type="SMART" id="SM00382">
    <property type="entry name" value="AAA"/>
    <property type="match status" value="1"/>
</dbReference>
<evidence type="ECO:0000313" key="5">
    <source>
        <dbReference type="Proteomes" id="UP000220527"/>
    </source>
</evidence>
<dbReference type="EMBL" id="NQWI01000001">
    <property type="protein sequence ID" value="PDW05126.1"/>
    <property type="molecule type" value="Genomic_DNA"/>
</dbReference>
<dbReference type="Proteomes" id="UP000220527">
    <property type="component" value="Unassembled WGS sequence"/>
</dbReference>
<dbReference type="AlphaFoldDB" id="A0A2A6RQ87"/>
<dbReference type="InterPro" id="IPR002611">
    <property type="entry name" value="IstB_ATP-bd"/>
</dbReference>
<reference evidence="5" key="1">
    <citation type="submission" date="2017-08" db="EMBL/GenBank/DDBJ databases">
        <authorList>
            <person name="Grouzdev D.S."/>
            <person name="Gaisin V.A."/>
            <person name="Rysina M.S."/>
            <person name="Gorlenko V.M."/>
        </authorList>
    </citation>
    <scope>NUCLEOTIDE SEQUENCE [LARGE SCALE GENOMIC DNA]</scope>
    <source>
        <strain evidence="5">Kir15-3F</strain>
    </source>
</reference>
<evidence type="ECO:0000256" key="2">
    <source>
        <dbReference type="SAM" id="MobiDB-lite"/>
    </source>
</evidence>
<dbReference type="SUPFAM" id="SSF52540">
    <property type="entry name" value="P-loop containing nucleoside triphosphate hydrolases"/>
    <property type="match status" value="1"/>
</dbReference>
<dbReference type="Gene3D" id="3.40.50.300">
    <property type="entry name" value="P-loop containing nucleotide triphosphate hydrolases"/>
    <property type="match status" value="1"/>
</dbReference>
<dbReference type="InterPro" id="IPR003593">
    <property type="entry name" value="AAA+_ATPase"/>
</dbReference>
<sequence length="306" mass="33957">MNHLTALDVALQQLRLPIFGQLYAKLAQEAQGQPLSYEAYLLALAEQELTYRHRQRQQQYLKLARFPVRKELADFDFRLVPSLNQARVLTLAEGHYIAQAEPVLLVGHPGLGKTHLATALGMAACRQGRRVRFYNAAGLVNDLLAAQEQHRVPQLIASALKQQVIILDELGFIPFSERGSHVMFQFCSALHERVAVIVTTNLRFAEWTQVFGNPSLTAALLDRLTAKAHILEFVGESYRLRQQQPRMASELEPSATHAGGGHHETPTEPGGAAETFAVPLQSTPFCVLRCAPIDPLPKTCKIKLCA</sequence>
<dbReference type="NCBIfam" id="NF038214">
    <property type="entry name" value="IS21_help_AAA"/>
    <property type="match status" value="1"/>
</dbReference>
<gene>
    <name evidence="4" type="ORF">CJ255_00605</name>
</gene>
<dbReference type="GO" id="GO:0006260">
    <property type="term" value="P:DNA replication"/>
    <property type="evidence" value="ECO:0007669"/>
    <property type="project" value="TreeGrafter"/>
</dbReference>
<evidence type="ECO:0000259" key="3">
    <source>
        <dbReference type="SMART" id="SM00382"/>
    </source>
</evidence>
<name>A0A2A6RQ87_9CHLR</name>